<dbReference type="Gene3D" id="2.10.109.10">
    <property type="entry name" value="Umud Fragment, subunit A"/>
    <property type="match status" value="1"/>
</dbReference>
<sequence>MGDGDRYGCPIATLQSDIRMFSGGEQPCGRLLPWSAMLCNRYGYQIATLQSDIRMFWRTAGSRVEGCCRDRYGCQIATLQSDIRMFSGGLRAAVWKAAAVVGYAVQYGCIAHCTLEYAADFIVCSGPSMEPTIHTQDVLITEKFSVMMKTVNVGDVVIARSPTNPNIFICKRVAGLEGDKVCLNPGSFIKKYRWVPRGHVWLVGDNMGNSSDSRVYGPVPYALLRSKVVFKVWPPGDSGSLRGPPQEMLQVLRTMKDTGR</sequence>
<evidence type="ECO:0000256" key="3">
    <source>
        <dbReference type="ARBA" id="ARBA00022792"/>
    </source>
</evidence>
<dbReference type="GO" id="GO:0004252">
    <property type="term" value="F:serine-type endopeptidase activity"/>
    <property type="evidence" value="ECO:0007669"/>
    <property type="project" value="InterPro"/>
</dbReference>
<evidence type="ECO:0000256" key="8">
    <source>
        <dbReference type="PIRSR" id="PIRSR600223-1"/>
    </source>
</evidence>
<dbReference type="InterPro" id="IPR000223">
    <property type="entry name" value="Pept_S26A_signal_pept_1"/>
</dbReference>
<evidence type="ECO:0000256" key="5">
    <source>
        <dbReference type="ARBA" id="ARBA00023128"/>
    </source>
</evidence>
<dbReference type="SUPFAM" id="SSF51306">
    <property type="entry name" value="LexA/Signal peptidase"/>
    <property type="match status" value="1"/>
</dbReference>
<evidence type="ECO:0000256" key="7">
    <source>
        <dbReference type="ARBA" id="ARBA00038445"/>
    </source>
</evidence>
<keyword evidence="6" id="KW-0472">Membrane</keyword>
<dbReference type="GO" id="GO:0005743">
    <property type="term" value="C:mitochondrial inner membrane"/>
    <property type="evidence" value="ECO:0007669"/>
    <property type="project" value="UniProtKB-SubCell"/>
</dbReference>
<reference evidence="11" key="1">
    <citation type="journal article" date="2008" name="Nature">
        <title>The amphioxus genome and the evolution of the chordate karyotype.</title>
        <authorList>
            <consortium name="US DOE Joint Genome Institute (JGI-PGF)"/>
            <person name="Putnam N.H."/>
            <person name="Butts T."/>
            <person name="Ferrier D.E.K."/>
            <person name="Furlong R.F."/>
            <person name="Hellsten U."/>
            <person name="Kawashima T."/>
            <person name="Robinson-Rechavi M."/>
            <person name="Shoguchi E."/>
            <person name="Terry A."/>
            <person name="Yu J.-K."/>
            <person name="Benito-Gutierrez E.L."/>
            <person name="Dubchak I."/>
            <person name="Garcia-Fernandez J."/>
            <person name="Gibson-Brown J.J."/>
            <person name="Grigoriev I.V."/>
            <person name="Horton A.C."/>
            <person name="de Jong P.J."/>
            <person name="Jurka J."/>
            <person name="Kapitonov V.V."/>
            <person name="Kohara Y."/>
            <person name="Kuroki Y."/>
            <person name="Lindquist E."/>
            <person name="Lucas S."/>
            <person name="Osoegawa K."/>
            <person name="Pennacchio L.A."/>
            <person name="Salamov A.A."/>
            <person name="Satou Y."/>
            <person name="Sauka-Spengler T."/>
            <person name="Schmutz J."/>
            <person name="Shin-I T."/>
            <person name="Toyoda A."/>
            <person name="Bronner-Fraser M."/>
            <person name="Fujiyama A."/>
            <person name="Holland L.Z."/>
            <person name="Holland P.W.H."/>
            <person name="Satoh N."/>
            <person name="Rokhsar D.S."/>
        </authorList>
    </citation>
    <scope>NUCLEOTIDE SEQUENCE [LARGE SCALE GENOMIC DNA]</scope>
    <source>
        <strain evidence="11">S238N-H82</strain>
        <tissue evidence="11">Testes</tissue>
    </source>
</reference>
<dbReference type="InterPro" id="IPR019533">
    <property type="entry name" value="Peptidase_S26"/>
</dbReference>
<keyword evidence="3 9" id="KW-0999">Mitochondrion inner membrane</keyword>
<name>C3ZKG9_BRAFL</name>
<comment type="subcellular location">
    <subcellularLocation>
        <location evidence="1 9">Mitochondrion inner membrane</location>
    </subcellularLocation>
</comment>
<evidence type="ECO:0000256" key="9">
    <source>
        <dbReference type="RuleBase" id="RU362041"/>
    </source>
</evidence>
<dbReference type="PANTHER" id="PTHR12383">
    <property type="entry name" value="PROTEASE FAMILY S26 MITOCHONDRIAL INNER MEMBRANE PROTEASE-RELATED"/>
    <property type="match status" value="1"/>
</dbReference>
<organism>
    <name type="scientific">Branchiostoma floridae</name>
    <name type="common">Florida lancelet</name>
    <name type="synonym">Amphioxus</name>
    <dbReference type="NCBI Taxonomy" id="7739"/>
    <lineage>
        <taxon>Eukaryota</taxon>
        <taxon>Metazoa</taxon>
        <taxon>Chordata</taxon>
        <taxon>Cephalochordata</taxon>
        <taxon>Leptocardii</taxon>
        <taxon>Amphioxiformes</taxon>
        <taxon>Branchiostomatidae</taxon>
        <taxon>Branchiostoma</taxon>
    </lineage>
</organism>
<accession>C3ZKG9</accession>
<protein>
    <recommendedName>
        <fullName evidence="9">Mitochondrial inner membrane protease subunit</fullName>
        <ecNumber evidence="9">3.4.21.-</ecNumber>
    </recommendedName>
</protein>
<dbReference type="GO" id="GO:0006465">
    <property type="term" value="P:signal peptide processing"/>
    <property type="evidence" value="ECO:0007669"/>
    <property type="project" value="InterPro"/>
</dbReference>
<dbReference type="eggNOG" id="KOG0171">
    <property type="taxonomic scope" value="Eukaryota"/>
</dbReference>
<comment type="subunit">
    <text evidence="2">Heterodimer of 2 subunits, IMMPL1 and IMMPL2.</text>
</comment>
<dbReference type="PRINTS" id="PR00727">
    <property type="entry name" value="LEADERPTASE"/>
</dbReference>
<dbReference type="InParanoid" id="C3ZKG9"/>
<evidence type="ECO:0000256" key="2">
    <source>
        <dbReference type="ARBA" id="ARBA00011805"/>
    </source>
</evidence>
<evidence type="ECO:0000313" key="11">
    <source>
        <dbReference type="EMBL" id="EEN47068.1"/>
    </source>
</evidence>
<gene>
    <name evidence="11" type="ORF">BRAFLDRAFT_119071</name>
</gene>
<proteinExistence type="inferred from homology"/>
<evidence type="ECO:0000256" key="1">
    <source>
        <dbReference type="ARBA" id="ARBA00004273"/>
    </source>
</evidence>
<evidence type="ECO:0000259" key="10">
    <source>
        <dbReference type="Pfam" id="PF10502"/>
    </source>
</evidence>
<feature type="active site" evidence="8">
    <location>
        <position position="171"/>
    </location>
</feature>
<dbReference type="AlphaFoldDB" id="C3ZKG9"/>
<dbReference type="EC" id="3.4.21.-" evidence="9"/>
<dbReference type="NCBIfam" id="TIGR02227">
    <property type="entry name" value="sigpep_I_bact"/>
    <property type="match status" value="1"/>
</dbReference>
<keyword evidence="4 9" id="KW-0378">Hydrolase</keyword>
<feature type="active site" evidence="8">
    <location>
        <position position="128"/>
    </location>
</feature>
<dbReference type="InterPro" id="IPR036286">
    <property type="entry name" value="LexA/Signal_pep-like_sf"/>
</dbReference>
<dbReference type="CDD" id="cd06530">
    <property type="entry name" value="S26_SPase_I"/>
    <property type="match status" value="1"/>
</dbReference>
<evidence type="ECO:0000256" key="4">
    <source>
        <dbReference type="ARBA" id="ARBA00022801"/>
    </source>
</evidence>
<dbReference type="FunFam" id="2.10.109.10:FF:000019">
    <property type="entry name" value="Mitochondrial inner membrane protease subunit"/>
    <property type="match status" value="1"/>
</dbReference>
<evidence type="ECO:0000256" key="6">
    <source>
        <dbReference type="ARBA" id="ARBA00023136"/>
    </source>
</evidence>
<dbReference type="Pfam" id="PF10502">
    <property type="entry name" value="Peptidase_S26"/>
    <property type="match status" value="2"/>
</dbReference>
<feature type="domain" description="Peptidase S26" evidence="10">
    <location>
        <begin position="191"/>
        <end position="233"/>
    </location>
</feature>
<feature type="domain" description="Peptidase S26" evidence="10">
    <location>
        <begin position="106"/>
        <end position="184"/>
    </location>
</feature>
<dbReference type="PANTHER" id="PTHR12383:SF16">
    <property type="entry name" value="MITOCHONDRIAL INNER MEMBRANE PROTEASE SUBUNIT 1"/>
    <property type="match status" value="1"/>
</dbReference>
<keyword evidence="5 9" id="KW-0496">Mitochondrion</keyword>
<dbReference type="EMBL" id="GG666636">
    <property type="protein sequence ID" value="EEN47068.1"/>
    <property type="molecule type" value="Genomic_DNA"/>
</dbReference>
<dbReference type="STRING" id="7739.C3ZKG9"/>
<keyword evidence="9" id="KW-0645">Protease</keyword>
<comment type="similarity">
    <text evidence="7">Belongs to the peptidase S26 family. IMP1 subfamily.</text>
</comment>
<dbReference type="InterPro" id="IPR052064">
    <property type="entry name" value="Mito_IMP1_subunit"/>
</dbReference>